<sequence length="77" mass="8375">MSEIKVGDEVYELCCDPNGNPPGQIKAYKISTKLARSNRVRAYLPDLPPQVQNMFAALVGMPLETLLAGRGSAEGPW</sequence>
<dbReference type="AlphaFoldDB" id="A0A1F6DDL3"/>
<protein>
    <submittedName>
        <fullName evidence="1">Uncharacterized protein</fullName>
    </submittedName>
</protein>
<organism evidence="1 2">
    <name type="scientific">Candidatus Kaiserbacteria bacterium RIFCSPHIGHO2_02_FULL_50_50</name>
    <dbReference type="NCBI Taxonomy" id="1798492"/>
    <lineage>
        <taxon>Bacteria</taxon>
        <taxon>Candidatus Kaiseribacteriota</taxon>
    </lineage>
</organism>
<evidence type="ECO:0000313" key="1">
    <source>
        <dbReference type="EMBL" id="OGG59486.1"/>
    </source>
</evidence>
<evidence type="ECO:0000313" key="2">
    <source>
        <dbReference type="Proteomes" id="UP000178794"/>
    </source>
</evidence>
<dbReference type="Proteomes" id="UP000178794">
    <property type="component" value="Unassembled WGS sequence"/>
</dbReference>
<proteinExistence type="predicted"/>
<accession>A0A1F6DDL3</accession>
<dbReference type="EMBL" id="MFLF01000015">
    <property type="protein sequence ID" value="OGG59486.1"/>
    <property type="molecule type" value="Genomic_DNA"/>
</dbReference>
<dbReference type="STRING" id="1798492.A3C89_04285"/>
<gene>
    <name evidence="1" type="ORF">A3C89_04285</name>
</gene>
<comment type="caution">
    <text evidence="1">The sequence shown here is derived from an EMBL/GenBank/DDBJ whole genome shotgun (WGS) entry which is preliminary data.</text>
</comment>
<reference evidence="1 2" key="1">
    <citation type="journal article" date="2016" name="Nat. Commun.">
        <title>Thousands of microbial genomes shed light on interconnected biogeochemical processes in an aquifer system.</title>
        <authorList>
            <person name="Anantharaman K."/>
            <person name="Brown C.T."/>
            <person name="Hug L.A."/>
            <person name="Sharon I."/>
            <person name="Castelle C.J."/>
            <person name="Probst A.J."/>
            <person name="Thomas B.C."/>
            <person name="Singh A."/>
            <person name="Wilkins M.J."/>
            <person name="Karaoz U."/>
            <person name="Brodie E.L."/>
            <person name="Williams K.H."/>
            <person name="Hubbard S.S."/>
            <person name="Banfield J.F."/>
        </authorList>
    </citation>
    <scope>NUCLEOTIDE SEQUENCE [LARGE SCALE GENOMIC DNA]</scope>
</reference>
<name>A0A1F6DDL3_9BACT</name>